<gene>
    <name evidence="7" type="ORF">G7Y89_g1540</name>
</gene>
<evidence type="ECO:0000256" key="2">
    <source>
        <dbReference type="ARBA" id="ARBA00022692"/>
    </source>
</evidence>
<evidence type="ECO:0000259" key="6">
    <source>
        <dbReference type="Pfam" id="PF13813"/>
    </source>
</evidence>
<dbReference type="GO" id="GO:0016020">
    <property type="term" value="C:membrane"/>
    <property type="evidence" value="ECO:0007669"/>
    <property type="project" value="UniProtKB-SubCell"/>
</dbReference>
<feature type="transmembrane region" description="Helical" evidence="5">
    <location>
        <begin position="234"/>
        <end position="253"/>
    </location>
</feature>
<evidence type="ECO:0000313" key="7">
    <source>
        <dbReference type="EMBL" id="KAF4636568.1"/>
    </source>
</evidence>
<dbReference type="Proteomes" id="UP000566819">
    <property type="component" value="Unassembled WGS sequence"/>
</dbReference>
<dbReference type="EMBL" id="JAAMPI010000060">
    <property type="protein sequence ID" value="KAF4636568.1"/>
    <property type="molecule type" value="Genomic_DNA"/>
</dbReference>
<comment type="subcellular location">
    <subcellularLocation>
        <location evidence="1">Membrane</location>
        <topology evidence="1">Multi-pass membrane protein</topology>
    </subcellularLocation>
</comment>
<feature type="domain" description="Wax synthase" evidence="6">
    <location>
        <begin position="287"/>
        <end position="376"/>
    </location>
</feature>
<evidence type="ECO:0000256" key="3">
    <source>
        <dbReference type="ARBA" id="ARBA00022989"/>
    </source>
</evidence>
<keyword evidence="4 5" id="KW-0472">Membrane</keyword>
<evidence type="ECO:0000313" key="8">
    <source>
        <dbReference type="Proteomes" id="UP000566819"/>
    </source>
</evidence>
<feature type="transmembrane region" description="Helical" evidence="5">
    <location>
        <begin position="193"/>
        <end position="214"/>
    </location>
</feature>
<evidence type="ECO:0000256" key="5">
    <source>
        <dbReference type="SAM" id="Phobius"/>
    </source>
</evidence>
<keyword evidence="3 5" id="KW-1133">Transmembrane helix</keyword>
<dbReference type="AlphaFoldDB" id="A0A8H4W6X7"/>
<protein>
    <recommendedName>
        <fullName evidence="6">Wax synthase domain-containing protein</fullName>
    </recommendedName>
</protein>
<name>A0A8H4W6X7_9HELO</name>
<evidence type="ECO:0000256" key="4">
    <source>
        <dbReference type="ARBA" id="ARBA00023136"/>
    </source>
</evidence>
<keyword evidence="8" id="KW-1185">Reference proteome</keyword>
<organism evidence="7 8">
    <name type="scientific">Cudoniella acicularis</name>
    <dbReference type="NCBI Taxonomy" id="354080"/>
    <lineage>
        <taxon>Eukaryota</taxon>
        <taxon>Fungi</taxon>
        <taxon>Dikarya</taxon>
        <taxon>Ascomycota</taxon>
        <taxon>Pezizomycotina</taxon>
        <taxon>Leotiomycetes</taxon>
        <taxon>Helotiales</taxon>
        <taxon>Tricladiaceae</taxon>
        <taxon>Cudoniella</taxon>
    </lineage>
</organism>
<keyword evidence="2 5" id="KW-0812">Transmembrane</keyword>
<evidence type="ECO:0000256" key="1">
    <source>
        <dbReference type="ARBA" id="ARBA00004141"/>
    </source>
</evidence>
<accession>A0A8H4W6X7</accession>
<dbReference type="InterPro" id="IPR032805">
    <property type="entry name" value="Wax_synthase_dom"/>
</dbReference>
<proteinExistence type="predicted"/>
<reference evidence="7 8" key="1">
    <citation type="submission" date="2020-03" db="EMBL/GenBank/DDBJ databases">
        <title>Draft Genome Sequence of Cudoniella acicularis.</title>
        <authorList>
            <person name="Buettner E."/>
            <person name="Kellner H."/>
        </authorList>
    </citation>
    <scope>NUCLEOTIDE SEQUENCE [LARGE SCALE GENOMIC DNA]</scope>
    <source>
        <strain evidence="7 8">DSM 108380</strain>
    </source>
</reference>
<comment type="caution">
    <text evidence="7">The sequence shown here is derived from an EMBL/GenBank/DDBJ whole genome shotgun (WGS) entry which is preliminary data.</text>
</comment>
<sequence>MATSNSTPKSILDNLLTSGQKTLAHSSTLSPWKNTPNATFLLLSAFIATLTPLFAPRSLPRRGLFTLHLVLLCQAFLARAPPQVTNPAILYTSGVLLGVVSARAFDRLWFCIPEEKFHRLIKKKRTTTQNDHGKKNGEKPTVEYEFVKEDALTLPPFQRWLWALELATVTRGIGWDWRISGIPAHTLRSRRNFVVFSLLQLGAMYTGLYLISYFSRAILNGFEDVGNPQLRERLVWVMGNTVVLYIVIAAGWAMTIYSHFGMLMFPLAILCVGLRVGPQSWQEVEAWPPNFGNWREAYSIRRWWGPFSAQRLLAPTTPPRRQHPRHSPPIPALLPEPKILFSPLPIRLFKRYAHLLLTFFISGAIHSCGTFNISRSPALSQHVPFSPIAGTDIDLYFYLLQGVGIMLEDFTCWTLGINDQSAQPPTQLRRWLGYAVAITFHIYTRVVWKAVPLARAHGFVDGRGEVYAALSAMEVGASAVPGNFVRLGVEQWMGSR</sequence>
<dbReference type="OrthoDB" id="1077582at2759"/>
<dbReference type="Pfam" id="PF13813">
    <property type="entry name" value="MBOAT_2"/>
    <property type="match status" value="1"/>
</dbReference>